<comment type="similarity">
    <text evidence="2">Belongs to the phosphoenolpyruvate carboxykinase [GTP] family.</text>
</comment>
<evidence type="ECO:0000256" key="7">
    <source>
        <dbReference type="ARBA" id="ARBA00023134"/>
    </source>
</evidence>
<dbReference type="InterPro" id="IPR018091">
    <property type="entry name" value="PEP_carboxykin_GTP_CS"/>
</dbReference>
<dbReference type="InterPro" id="IPR013035">
    <property type="entry name" value="PEP_carboxykinase_C"/>
</dbReference>
<evidence type="ECO:0000313" key="13">
    <source>
        <dbReference type="Proteomes" id="UP001651158"/>
    </source>
</evidence>
<dbReference type="Gene3D" id="3.90.228.20">
    <property type="match status" value="1"/>
</dbReference>
<evidence type="ECO:0000256" key="1">
    <source>
        <dbReference type="ARBA" id="ARBA00001936"/>
    </source>
</evidence>
<sequence length="720" mass="80424">MSPSLWEEEKNATPKAPFCKGKFTDLPAVTQPFVAHWANICTPKDIFICDGSKAEADKITEELLKSGTIRKLAAYENNYICCTDPKDVARVESKTFICTPDRYGTVPHVAEGVKGILGQWISPKDLDESLRDRFPGCMNDRTLYVIPFSMGPIGSPLAKYGIQITDSQYVVLCMRIMTRMSPKVLDYIKEQNAFVRCLHSIGLPRPHEGVKVINNWPCNPEKTIISHIPDDRLIMSFGSGYGGNSLLGKKCFALRIAGRIAYDEGWMAEHMLIMSVTNPKGEEKFVCAAFPSACGKTNMAMLTPSLPGWKVMCVGDDIAWMRFNDKGELRAINPEAGFFGVAPGTNHKTNPNALECCMKNSVLTNVAETDDGRFFWEGLESEYKPETKLTTWLGEKTTVGAKTASPKAHPNSRFCCPASQCPIIHPKWEDPAGVPVSVFMFGGRRPEGVPLVYEARTWRHGVMIGAQVKSEATAAAEFKGRQVMHDPMAMRPFMGYNFGKYLEHWLAMEKPGRHMPRIFHVNWFRLDSNGRFAWPGFGNNIRVIEWALRRVAGEDIAVDSPIGLLPKKGSINMDGLDCDWDAIFGLEKKYLLEDIEETTKFLDDQVGVDLPKAIRDELEEQRKRIQAIIVQESTITSSHLGGNEVSAAVIVRFAATFQSGVDLSIHLLSDFDFGTGGISKTHYDPNDIVTIAPRFQQNDALLHKLDFREFSRYSDLALLK</sequence>
<dbReference type="InterPro" id="IPR035078">
    <property type="entry name" value="PEP_carboxykinase_GTP_N"/>
</dbReference>
<keyword evidence="13" id="KW-1185">Reference proteome</keyword>
<dbReference type="EC" id="4.1.1.32" evidence="3"/>
<dbReference type="InterPro" id="IPR035077">
    <property type="entry name" value="PEP_carboxykinase_GTP_C"/>
</dbReference>
<dbReference type="Gene3D" id="3.40.449.10">
    <property type="entry name" value="Phosphoenolpyruvate Carboxykinase, domain 1"/>
    <property type="match status" value="1"/>
</dbReference>
<organism evidence="12 13">
    <name type="scientific">Taenia crassiceps</name>
    <dbReference type="NCBI Taxonomy" id="6207"/>
    <lineage>
        <taxon>Eukaryota</taxon>
        <taxon>Metazoa</taxon>
        <taxon>Spiralia</taxon>
        <taxon>Lophotrochozoa</taxon>
        <taxon>Platyhelminthes</taxon>
        <taxon>Cestoda</taxon>
        <taxon>Eucestoda</taxon>
        <taxon>Cyclophyllidea</taxon>
        <taxon>Taeniidae</taxon>
        <taxon>Taenia</taxon>
    </lineage>
</organism>
<dbReference type="Gene3D" id="2.170.8.10">
    <property type="entry name" value="Phosphoenolpyruvate Carboxykinase, domain 2"/>
    <property type="match status" value="1"/>
</dbReference>
<comment type="caution">
    <text evidence="12">The sequence shown here is derived from an EMBL/GenBank/DDBJ whole genome shotgun (WGS) entry which is preliminary data.</text>
</comment>
<evidence type="ECO:0000256" key="9">
    <source>
        <dbReference type="ARBA" id="ARBA00023239"/>
    </source>
</evidence>
<name>A0ABR4Q7W2_9CEST</name>
<dbReference type="SUPFAM" id="SSF53795">
    <property type="entry name" value="PEP carboxykinase-like"/>
    <property type="match status" value="1"/>
</dbReference>
<accession>A0ABR4Q7W2</accession>
<proteinExistence type="inferred from homology"/>
<dbReference type="PANTHER" id="PTHR11561">
    <property type="entry name" value="PHOSPHOENOLPYRUVATE CARBOXYKINASE"/>
    <property type="match status" value="1"/>
</dbReference>
<evidence type="ECO:0000313" key="12">
    <source>
        <dbReference type="EMBL" id="KAL5105779.1"/>
    </source>
</evidence>
<keyword evidence="9" id="KW-0456">Lyase</keyword>
<gene>
    <name evidence="12" type="ORF">TcWFU_004686</name>
</gene>
<reference evidence="12 13" key="1">
    <citation type="journal article" date="2022" name="Front. Cell. Infect. Microbiol.">
        <title>The Genomes of Two Strains of Taenia crassiceps the Animal Model for the Study of Human Cysticercosis.</title>
        <authorList>
            <person name="Bobes R.J."/>
            <person name="Estrada K."/>
            <person name="Rios-Valencia D.G."/>
            <person name="Calderon-Gallegos A."/>
            <person name="de la Torre P."/>
            <person name="Carrero J.C."/>
            <person name="Sanchez-Flores A."/>
            <person name="Laclette J.P."/>
        </authorList>
    </citation>
    <scope>NUCLEOTIDE SEQUENCE [LARGE SCALE GENOMIC DNA]</scope>
    <source>
        <strain evidence="12">WFUcys</strain>
    </source>
</reference>
<protein>
    <recommendedName>
        <fullName evidence="3">phosphoenolpyruvate carboxykinase (GTP)</fullName>
        <ecNumber evidence="3">4.1.1.32</ecNumber>
    </recommendedName>
</protein>
<keyword evidence="8" id="KW-0464">Manganese</keyword>
<dbReference type="PROSITE" id="PS00505">
    <property type="entry name" value="PEPCK_GTP"/>
    <property type="match status" value="1"/>
</dbReference>
<comment type="cofactor">
    <cofactor evidence="1">
        <name>Mn(2+)</name>
        <dbReference type="ChEBI" id="CHEBI:29035"/>
    </cofactor>
</comment>
<keyword evidence="5" id="KW-0547">Nucleotide-binding</keyword>
<dbReference type="PANTHER" id="PTHR11561:SF0">
    <property type="entry name" value="PHOSPHOENOLPYRUVATE CARBOXYKINASE [GTP]-RELATED"/>
    <property type="match status" value="1"/>
</dbReference>
<feature type="domain" description="Phosphoenolpyruvate carboxykinase C-terminal P-loop" evidence="10">
    <location>
        <begin position="266"/>
        <end position="624"/>
    </location>
</feature>
<evidence type="ECO:0000256" key="8">
    <source>
        <dbReference type="ARBA" id="ARBA00023211"/>
    </source>
</evidence>
<dbReference type="InterPro" id="IPR008210">
    <property type="entry name" value="PEP_carboxykinase_N"/>
</dbReference>
<evidence type="ECO:0000259" key="10">
    <source>
        <dbReference type="Pfam" id="PF00821"/>
    </source>
</evidence>
<feature type="domain" description="Phosphoenolpyruvate carboxykinase GTP-utilising N-terminal" evidence="11">
    <location>
        <begin position="33"/>
        <end position="261"/>
    </location>
</feature>
<dbReference type="Pfam" id="PF17297">
    <property type="entry name" value="PEPCK_N"/>
    <property type="match status" value="1"/>
</dbReference>
<dbReference type="InterPro" id="IPR008209">
    <property type="entry name" value="PEP_carboxykinase_GTP"/>
</dbReference>
<dbReference type="NCBIfam" id="NF003253">
    <property type="entry name" value="PRK04210.1"/>
    <property type="match status" value="1"/>
</dbReference>
<dbReference type="EMBL" id="JAKROA010000007">
    <property type="protein sequence ID" value="KAL5105779.1"/>
    <property type="molecule type" value="Genomic_DNA"/>
</dbReference>
<dbReference type="Pfam" id="PF00821">
    <property type="entry name" value="PEPCK_GTP"/>
    <property type="match status" value="1"/>
</dbReference>
<evidence type="ECO:0000256" key="5">
    <source>
        <dbReference type="ARBA" id="ARBA00022741"/>
    </source>
</evidence>
<evidence type="ECO:0000256" key="6">
    <source>
        <dbReference type="ARBA" id="ARBA00022793"/>
    </source>
</evidence>
<dbReference type="HAMAP" id="MF_00452">
    <property type="entry name" value="PEPCK_GTP"/>
    <property type="match status" value="1"/>
</dbReference>
<evidence type="ECO:0000256" key="4">
    <source>
        <dbReference type="ARBA" id="ARBA00022723"/>
    </source>
</evidence>
<evidence type="ECO:0000256" key="3">
    <source>
        <dbReference type="ARBA" id="ARBA00012306"/>
    </source>
</evidence>
<evidence type="ECO:0000259" key="11">
    <source>
        <dbReference type="Pfam" id="PF17297"/>
    </source>
</evidence>
<evidence type="ECO:0000256" key="2">
    <source>
        <dbReference type="ARBA" id="ARBA00005796"/>
    </source>
</evidence>
<keyword evidence="7" id="KW-0342">GTP-binding</keyword>
<dbReference type="SUPFAM" id="SSF68923">
    <property type="entry name" value="PEP carboxykinase N-terminal domain"/>
    <property type="match status" value="1"/>
</dbReference>
<dbReference type="Proteomes" id="UP001651158">
    <property type="component" value="Unassembled WGS sequence"/>
</dbReference>
<keyword evidence="6" id="KW-0210">Decarboxylase</keyword>
<dbReference type="CDD" id="cd00819">
    <property type="entry name" value="PEPCK_GTP"/>
    <property type="match status" value="1"/>
</dbReference>
<keyword evidence="4" id="KW-0479">Metal-binding</keyword>